<gene>
    <name evidence="10" type="ORF">JF537_08190</name>
</gene>
<dbReference type="InterPro" id="IPR002155">
    <property type="entry name" value="Thiolase"/>
</dbReference>
<dbReference type="AlphaFoldDB" id="A0A8I1SN07"/>
<dbReference type="InterPro" id="IPR020616">
    <property type="entry name" value="Thiolase_N"/>
</dbReference>
<reference evidence="10" key="1">
    <citation type="submission" date="2020-12" db="EMBL/GenBank/DDBJ databases">
        <title>PHA producing bacteria isolated from mangrove.</title>
        <authorList>
            <person name="Zheng W."/>
            <person name="Yu S."/>
            <person name="Huang Y."/>
        </authorList>
    </citation>
    <scope>NUCLEOTIDE SEQUENCE</scope>
    <source>
        <strain evidence="10">GN22-4</strain>
    </source>
</reference>
<evidence type="ECO:0000313" key="10">
    <source>
        <dbReference type="EMBL" id="MBN8251555.1"/>
    </source>
</evidence>
<feature type="domain" description="Thiolase C-terminal" evidence="9">
    <location>
        <begin position="273"/>
        <end position="393"/>
    </location>
</feature>
<dbReference type="Proteomes" id="UP000664578">
    <property type="component" value="Unassembled WGS sequence"/>
</dbReference>
<evidence type="ECO:0000256" key="5">
    <source>
        <dbReference type="ARBA" id="ARBA00030755"/>
    </source>
</evidence>
<feature type="active site" description="Acyl-thioester intermediate" evidence="6">
    <location>
        <position position="88"/>
    </location>
</feature>
<name>A0A8I1SN07_9BACI</name>
<dbReference type="EC" id="2.3.1.9" evidence="2"/>
<evidence type="ECO:0000256" key="1">
    <source>
        <dbReference type="ARBA" id="ARBA00010982"/>
    </source>
</evidence>
<evidence type="ECO:0000256" key="7">
    <source>
        <dbReference type="RuleBase" id="RU003557"/>
    </source>
</evidence>
<dbReference type="NCBIfam" id="TIGR01930">
    <property type="entry name" value="AcCoA-C-Actrans"/>
    <property type="match status" value="1"/>
</dbReference>
<feature type="domain" description="Thiolase N-terminal" evidence="8">
    <location>
        <begin position="4"/>
        <end position="265"/>
    </location>
</feature>
<evidence type="ECO:0000256" key="6">
    <source>
        <dbReference type="PIRSR" id="PIRSR000429-1"/>
    </source>
</evidence>
<dbReference type="EMBL" id="JAEMWV010000003">
    <property type="protein sequence ID" value="MBN8251555.1"/>
    <property type="molecule type" value="Genomic_DNA"/>
</dbReference>
<evidence type="ECO:0000313" key="11">
    <source>
        <dbReference type="Proteomes" id="UP000664578"/>
    </source>
</evidence>
<keyword evidence="3 7" id="KW-0808">Transferase</keyword>
<keyword evidence="4 7" id="KW-0012">Acyltransferase</keyword>
<feature type="active site" description="Proton acceptor" evidence="6">
    <location>
        <position position="351"/>
    </location>
</feature>
<dbReference type="PANTHER" id="PTHR18919:SF107">
    <property type="entry name" value="ACETYL-COA ACETYLTRANSFERASE, CYTOSOLIC"/>
    <property type="match status" value="1"/>
</dbReference>
<protein>
    <recommendedName>
        <fullName evidence="2">acetyl-CoA C-acetyltransferase</fullName>
        <ecNumber evidence="2">2.3.1.9</ecNumber>
    </recommendedName>
    <alternativeName>
        <fullName evidence="5">Acetoacetyl-CoA thiolase</fullName>
    </alternativeName>
</protein>
<dbReference type="CDD" id="cd00751">
    <property type="entry name" value="thiolase"/>
    <property type="match status" value="1"/>
</dbReference>
<comment type="caution">
    <text evidence="10">The sequence shown here is derived from an EMBL/GenBank/DDBJ whole genome shotgun (WGS) entry which is preliminary data.</text>
</comment>
<dbReference type="GeneID" id="93682105"/>
<dbReference type="Pfam" id="PF00108">
    <property type="entry name" value="Thiolase_N"/>
    <property type="match status" value="1"/>
</dbReference>
<dbReference type="InterPro" id="IPR016039">
    <property type="entry name" value="Thiolase-like"/>
</dbReference>
<dbReference type="PANTHER" id="PTHR18919">
    <property type="entry name" value="ACETYL-COA C-ACYLTRANSFERASE"/>
    <property type="match status" value="1"/>
</dbReference>
<dbReference type="FunFam" id="3.40.47.10:FF:000010">
    <property type="entry name" value="Acetyl-CoA acetyltransferase (Thiolase)"/>
    <property type="match status" value="1"/>
</dbReference>
<evidence type="ECO:0000256" key="2">
    <source>
        <dbReference type="ARBA" id="ARBA00012705"/>
    </source>
</evidence>
<feature type="active site" description="Proton acceptor" evidence="6">
    <location>
        <position position="381"/>
    </location>
</feature>
<dbReference type="GO" id="GO:0003985">
    <property type="term" value="F:acetyl-CoA C-acetyltransferase activity"/>
    <property type="evidence" value="ECO:0007669"/>
    <property type="project" value="UniProtKB-EC"/>
</dbReference>
<dbReference type="Gene3D" id="3.40.47.10">
    <property type="match status" value="2"/>
</dbReference>
<dbReference type="PROSITE" id="PS00737">
    <property type="entry name" value="THIOLASE_2"/>
    <property type="match status" value="1"/>
</dbReference>
<evidence type="ECO:0000256" key="3">
    <source>
        <dbReference type="ARBA" id="ARBA00022679"/>
    </source>
</evidence>
<comment type="similarity">
    <text evidence="1 7">Belongs to the thiolase-like superfamily. Thiolase family.</text>
</comment>
<organism evidence="10 11">
    <name type="scientific">Priestia flexa</name>
    <dbReference type="NCBI Taxonomy" id="86664"/>
    <lineage>
        <taxon>Bacteria</taxon>
        <taxon>Bacillati</taxon>
        <taxon>Bacillota</taxon>
        <taxon>Bacilli</taxon>
        <taxon>Bacillales</taxon>
        <taxon>Bacillaceae</taxon>
        <taxon>Priestia</taxon>
    </lineage>
</organism>
<evidence type="ECO:0000259" key="8">
    <source>
        <dbReference type="Pfam" id="PF00108"/>
    </source>
</evidence>
<dbReference type="SUPFAM" id="SSF53901">
    <property type="entry name" value="Thiolase-like"/>
    <property type="match status" value="2"/>
</dbReference>
<proteinExistence type="inferred from homology"/>
<dbReference type="InterPro" id="IPR020613">
    <property type="entry name" value="Thiolase_CS"/>
</dbReference>
<dbReference type="RefSeq" id="WP_138117094.1">
    <property type="nucleotide sequence ID" value="NZ_CM125968.1"/>
</dbReference>
<dbReference type="PIRSF" id="PIRSF000429">
    <property type="entry name" value="Ac-CoA_Ac_transf"/>
    <property type="match status" value="1"/>
</dbReference>
<accession>A0A8I1SN07</accession>
<sequence>MTNVVIIDSVRTAIGKLGGALENVPADFLAATVLEEVVKRADIPKNIIDEVIMGQAKQSADASNLARLALLRADFPVEVPAYTVHRQCGSGVQAINSASQQIQCGLAKVIIAGGAESMSTAPYYMRNIRFGLKSGNGQLLDPNTASQPGSQPIEEYGMLTMGMTAENLAEKYSISRTEQDEFALRSQENAKRAISNEKFTKEIVPYQLKTRKGVTEFKTDEHPRETSLEKLAQLKPVFKENGTVTAGNSSGRNDGASALLLMSEEEAKRIGKKPKARIVAQAAAGVSPNLMGIGPVHSTLKALQISKLRLNDIDLIELNEAFSSQALAVIKELKLDISKVNPNGGAIAMGHPIGATGAILATKAIHELERTGKRYGLITLCIAGGLGITTIIENTQL</sequence>
<evidence type="ECO:0000259" key="9">
    <source>
        <dbReference type="Pfam" id="PF02803"/>
    </source>
</evidence>
<dbReference type="InterPro" id="IPR020617">
    <property type="entry name" value="Thiolase_C"/>
</dbReference>
<dbReference type="Pfam" id="PF02803">
    <property type="entry name" value="Thiolase_C"/>
    <property type="match status" value="1"/>
</dbReference>
<evidence type="ECO:0000256" key="4">
    <source>
        <dbReference type="ARBA" id="ARBA00023315"/>
    </source>
</evidence>